<accession>A0A0G3CID6</accession>
<keyword evidence="4 7" id="KW-0812">Transmembrane</keyword>
<feature type="transmembrane region" description="Helical" evidence="7">
    <location>
        <begin position="367"/>
        <end position="398"/>
    </location>
</feature>
<comment type="similarity">
    <text evidence="2">Belongs to the polysaccharide synthase family.</text>
</comment>
<sequence length="490" mass="54914">MNSINNLRHKTVAGIIWTFLSQLFSVGIRTVTTLVLAWFLLPGDFGLVAMITVFFAIANSMVDSGFSQALIRKKEVSQADYSTVFYTNLVLGVFTYALLFVSANFIASFYNEPRLVVLVRVVGLTVIINSFQLVQISELTRKLDFKTQFRVTLSSSIFSSIVAIFMAVTGFGVWSLVAQMLLSTFASTVLHWIFNNWRPSKEFSVESLSEMFGFGSKLLASGLIDTTFQNIYVIIIGKIFSATLVGYYFFALRIQQLIISQLTNTVQKVTYPVLSIVQDDNTSLKEFYRKIIQVVTYIVFPCLIALAVLAKPLFSVMLKDDWLPAVPYLQLLCIAGLLYPLNAINLNILKVKGRSDLFFYLEIIKKLIVVVTILISIHFGIFGILIGQIFTSVLAYIPNSYFSIKLIDYSLSEQLHDFVPSLLLAIAMGTFMYFAGLALPIGEFASVFLIGLLGGIFYVLTSYLLKMPAQMLMLQILKDQHLKKITLTSV</sequence>
<dbReference type="EMBL" id="CP008746">
    <property type="protein sequence ID" value="AKJ38882.1"/>
    <property type="molecule type" value="Genomic_DNA"/>
</dbReference>
<evidence type="ECO:0000256" key="2">
    <source>
        <dbReference type="ARBA" id="ARBA00007430"/>
    </source>
</evidence>
<name>A0A0G3CID6_METBA</name>
<dbReference type="PANTHER" id="PTHR30250:SF10">
    <property type="entry name" value="LIPOPOLYSACCHARIDE BIOSYNTHESIS PROTEIN WZXC"/>
    <property type="match status" value="1"/>
</dbReference>
<reference evidence="9" key="1">
    <citation type="submission" date="2014-06" db="EMBL/GenBank/DDBJ databases">
        <title>The complete genome sequence of Methanosarcina barkeri CM1.</title>
        <authorList>
            <consortium name="Pastoral Greenhouse Gas Research Consortium"/>
            <person name="Lambie S.C."/>
            <person name="Leahy S.C."/>
            <person name="Kelly W.J."/>
            <person name="Li D."/>
            <person name="Reilly K."/>
            <person name="Attwood G.T."/>
            <person name="Altermann E."/>
        </authorList>
    </citation>
    <scope>NUCLEOTIDE SEQUENCE [LARGE SCALE GENOMIC DNA]</scope>
    <source>
        <strain evidence="9">CM1</strain>
    </source>
</reference>
<feature type="transmembrane region" description="Helical" evidence="7">
    <location>
        <begin position="157"/>
        <end position="182"/>
    </location>
</feature>
<evidence type="ECO:0000256" key="5">
    <source>
        <dbReference type="ARBA" id="ARBA00022989"/>
    </source>
</evidence>
<feature type="transmembrane region" description="Helical" evidence="7">
    <location>
        <begin position="446"/>
        <end position="465"/>
    </location>
</feature>
<keyword evidence="5 7" id="KW-1133">Transmembrane helix</keyword>
<feature type="transmembrane region" description="Helical" evidence="7">
    <location>
        <begin position="294"/>
        <end position="314"/>
    </location>
</feature>
<feature type="transmembrane region" description="Helical" evidence="7">
    <location>
        <begin position="231"/>
        <end position="250"/>
    </location>
</feature>
<dbReference type="Pfam" id="PF13440">
    <property type="entry name" value="Polysacc_synt_3"/>
    <property type="match status" value="1"/>
</dbReference>
<dbReference type="GeneID" id="24885554"/>
<evidence type="ECO:0000313" key="9">
    <source>
        <dbReference type="Proteomes" id="UP000035331"/>
    </source>
</evidence>
<protein>
    <submittedName>
        <fullName evidence="8">Polysaccharide biosynthesis protein</fullName>
    </submittedName>
</protein>
<feature type="transmembrane region" description="Helical" evidence="7">
    <location>
        <begin position="83"/>
        <end position="109"/>
    </location>
</feature>
<feature type="transmembrane region" description="Helical" evidence="7">
    <location>
        <begin position="115"/>
        <end position="136"/>
    </location>
</feature>
<proteinExistence type="inferred from homology"/>
<evidence type="ECO:0000256" key="6">
    <source>
        <dbReference type="ARBA" id="ARBA00023136"/>
    </source>
</evidence>
<evidence type="ECO:0000256" key="3">
    <source>
        <dbReference type="ARBA" id="ARBA00022475"/>
    </source>
</evidence>
<dbReference type="RefSeq" id="WP_048176718.1">
    <property type="nucleotide sequence ID" value="NZ_CP008746.1"/>
</dbReference>
<keyword evidence="6 7" id="KW-0472">Membrane</keyword>
<feature type="transmembrane region" description="Helical" evidence="7">
    <location>
        <begin position="326"/>
        <end position="346"/>
    </location>
</feature>
<dbReference type="PANTHER" id="PTHR30250">
    <property type="entry name" value="PST FAMILY PREDICTED COLANIC ACID TRANSPORTER"/>
    <property type="match status" value="1"/>
</dbReference>
<evidence type="ECO:0000256" key="1">
    <source>
        <dbReference type="ARBA" id="ARBA00004651"/>
    </source>
</evidence>
<feature type="transmembrane region" description="Helical" evidence="7">
    <location>
        <begin position="12"/>
        <end position="39"/>
    </location>
</feature>
<evidence type="ECO:0000313" key="8">
    <source>
        <dbReference type="EMBL" id="AKJ38882.1"/>
    </source>
</evidence>
<dbReference type="AlphaFoldDB" id="A0A0G3CID6"/>
<feature type="transmembrane region" description="Helical" evidence="7">
    <location>
        <begin position="45"/>
        <end position="62"/>
    </location>
</feature>
<keyword evidence="3" id="KW-1003">Cell membrane</keyword>
<dbReference type="Proteomes" id="UP000035331">
    <property type="component" value="Chromosome"/>
</dbReference>
<feature type="transmembrane region" description="Helical" evidence="7">
    <location>
        <begin position="418"/>
        <end position="439"/>
    </location>
</feature>
<dbReference type="GO" id="GO:0005886">
    <property type="term" value="C:plasma membrane"/>
    <property type="evidence" value="ECO:0007669"/>
    <property type="project" value="UniProtKB-SubCell"/>
</dbReference>
<organism evidence="8 9">
    <name type="scientific">Methanosarcina barkeri CM1</name>
    <dbReference type="NCBI Taxonomy" id="796385"/>
    <lineage>
        <taxon>Archaea</taxon>
        <taxon>Methanobacteriati</taxon>
        <taxon>Methanobacteriota</taxon>
        <taxon>Stenosarchaea group</taxon>
        <taxon>Methanomicrobia</taxon>
        <taxon>Methanosarcinales</taxon>
        <taxon>Methanosarcinaceae</taxon>
        <taxon>Methanosarcina</taxon>
    </lineage>
</organism>
<dbReference type="CDD" id="cd13127">
    <property type="entry name" value="MATE_tuaB_like"/>
    <property type="match status" value="1"/>
</dbReference>
<gene>
    <name evidence="8" type="ORF">MCM1_1855</name>
</gene>
<comment type="subcellular location">
    <subcellularLocation>
        <location evidence="1">Cell membrane</location>
        <topology evidence="1">Multi-pass membrane protein</topology>
    </subcellularLocation>
</comment>
<evidence type="ECO:0000256" key="7">
    <source>
        <dbReference type="SAM" id="Phobius"/>
    </source>
</evidence>
<evidence type="ECO:0000256" key="4">
    <source>
        <dbReference type="ARBA" id="ARBA00022692"/>
    </source>
</evidence>
<dbReference type="InterPro" id="IPR050833">
    <property type="entry name" value="Poly_Biosynth_Transport"/>
</dbReference>
<reference evidence="8 9" key="2">
    <citation type="journal article" date="2015" name="Stand. Genomic Sci.">
        <title>The complete genome sequence of the rumen methanogen Methanosarcina barkeri CM1.</title>
        <authorList>
            <person name="Lambie S.C."/>
            <person name="Kelly W.J."/>
            <person name="Leahy S.C."/>
            <person name="Li D."/>
            <person name="Reilly K."/>
            <person name="McAllister T.A."/>
            <person name="Valle E.R."/>
            <person name="Attwood G.T."/>
            <person name="Altermann E."/>
        </authorList>
    </citation>
    <scope>NUCLEOTIDE SEQUENCE [LARGE SCALE GENOMIC DNA]</scope>
    <source>
        <strain evidence="8 9">CM1</strain>
    </source>
</reference>
<dbReference type="PATRIC" id="fig|796385.3.peg.2307"/>